<dbReference type="NCBIfam" id="TIGR01783">
    <property type="entry name" value="TonB-siderophor"/>
    <property type="match status" value="1"/>
</dbReference>
<dbReference type="InterPro" id="IPR000531">
    <property type="entry name" value="Beta-barrel_TonB"/>
</dbReference>
<comment type="similarity">
    <text evidence="2 14 15">Belongs to the TonB-dependent receptor family.</text>
</comment>
<dbReference type="KEGG" id="bgm:CAL15_17040"/>
<dbReference type="InterPro" id="IPR036942">
    <property type="entry name" value="Beta-barrel_TonB_sf"/>
</dbReference>
<keyword evidence="19" id="KW-1185">Reference proteome</keyword>
<evidence type="ECO:0000256" key="7">
    <source>
        <dbReference type="ARBA" id="ARBA00022729"/>
    </source>
</evidence>
<evidence type="ECO:0000256" key="14">
    <source>
        <dbReference type="PROSITE-ProRule" id="PRU01360"/>
    </source>
</evidence>
<evidence type="ECO:0000256" key="9">
    <source>
        <dbReference type="ARBA" id="ARBA00023065"/>
    </source>
</evidence>
<feature type="chain" id="PRO_5012077326" evidence="16">
    <location>
        <begin position="33"/>
        <end position="810"/>
    </location>
</feature>
<evidence type="ECO:0000256" key="2">
    <source>
        <dbReference type="ARBA" id="ARBA00009810"/>
    </source>
</evidence>
<keyword evidence="10 15" id="KW-0798">TonB box</keyword>
<evidence type="ECO:0000256" key="13">
    <source>
        <dbReference type="ARBA" id="ARBA00023237"/>
    </source>
</evidence>
<keyword evidence="9" id="KW-0406">Ion transport</keyword>
<dbReference type="Gene3D" id="2.40.170.20">
    <property type="entry name" value="TonB-dependent receptor, beta-barrel domain"/>
    <property type="match status" value="1"/>
</dbReference>
<dbReference type="Pfam" id="PF00593">
    <property type="entry name" value="TonB_dep_Rec_b-barrel"/>
    <property type="match status" value="1"/>
</dbReference>
<dbReference type="SUPFAM" id="SSF56935">
    <property type="entry name" value="Porins"/>
    <property type="match status" value="1"/>
</dbReference>
<feature type="domain" description="Secretin/TonB short N-terminal" evidence="17">
    <location>
        <begin position="60"/>
        <end position="111"/>
    </location>
</feature>
<dbReference type="RefSeq" id="WP_086079691.1">
    <property type="nucleotide sequence ID" value="NZ_CP021111.1"/>
</dbReference>
<evidence type="ECO:0000256" key="11">
    <source>
        <dbReference type="ARBA" id="ARBA00023136"/>
    </source>
</evidence>
<evidence type="ECO:0000256" key="6">
    <source>
        <dbReference type="ARBA" id="ARBA00022692"/>
    </source>
</evidence>
<protein>
    <submittedName>
        <fullName evidence="18">TonB-dependent siderophore receptor</fullName>
    </submittedName>
</protein>
<dbReference type="InterPro" id="IPR037066">
    <property type="entry name" value="Plug_dom_sf"/>
</dbReference>
<dbReference type="AlphaFoldDB" id="A0A1W6ZEW1"/>
<dbReference type="PROSITE" id="PS52016">
    <property type="entry name" value="TONB_DEPENDENT_REC_3"/>
    <property type="match status" value="1"/>
</dbReference>
<sequence length="810" mass="88184">MSHLHVPARTLGRHLLAALLVAATAGMPPAHAQSEAVTQVDIPAGPLTPALNRYAQQAGLVLSFDPALAADKTTAGLHAAATPGQAFEALLDGTGLQAVRGEGRHYTLRLMPVGTGGVATLPAVTVTGRPESAWGPVEGYVAHRSATATKTDTALIETPQSISVISQAQMEAQGVGRVDEALRYSAGVRTEPIYDTRRGTFFIRGFNVSNNGQYLDGLKLAYSGGYGGWEVDPYTLERLEVLRGPSSVLYGQNVPGGLVNQVSKRPQDSAAHELSAQVGSFDRVQLSGDFTGPVDEAGHWRYRLTAVGRESGTQTRHVDDDRVLIAPALTWAPSAATSLTLLAQYQKDRTGNTANFLPARGTLWPTDNGRIPVDFFSGDPTYDATDRRKLQAGYLFEHKASDALTLRQNLRYATLDVDYKSLGANGGWVETSEPLRRLRRISLVSEEDFHLFSLDNQAQIDMRHGPLAQTLLIGADYQESRFKRLYGLRTAAVSPIDAFDPDYGSPFPGARPVPSNRTDQTRRQFGVYAQDQLKLYDRWVLQLGGRYDWARSGTDETTLATGVTRHTPTDDEAFTGKAGLVYLSSVGLAPYVSYSESFEPVSGADAAGSPFKPTRGKQYEAGVKYEPAGGNSFVQASVFELRQTNVPTADLRNPGFSVQTGEVRSRGLELEGAWEVARDLNVLASYTYNDVEVTRAAATAVNLGKRPPYIPDHMASLWVDYRIGGSGPLGPLWLGAGVRYMGSTNDIPDAVKVPAYTLVDAALRYDWERYRFTLNASNLFNRQYVAACDSVTNCYYGIERTIMAKVSYRW</sequence>
<dbReference type="InterPro" id="IPR010105">
    <property type="entry name" value="TonB_sidphr_rcpt"/>
</dbReference>
<evidence type="ECO:0000313" key="18">
    <source>
        <dbReference type="EMBL" id="ARP95933.1"/>
    </source>
</evidence>
<dbReference type="Gene3D" id="3.55.50.30">
    <property type="match status" value="1"/>
</dbReference>
<dbReference type="EMBL" id="CP021111">
    <property type="protein sequence ID" value="ARP95933.1"/>
    <property type="molecule type" value="Genomic_DNA"/>
</dbReference>
<evidence type="ECO:0000256" key="5">
    <source>
        <dbReference type="ARBA" id="ARBA00022496"/>
    </source>
</evidence>
<keyword evidence="12 18" id="KW-0675">Receptor</keyword>
<keyword evidence="11 14" id="KW-0472">Membrane</keyword>
<keyword evidence="4 14" id="KW-1134">Transmembrane beta strand</keyword>
<evidence type="ECO:0000256" key="10">
    <source>
        <dbReference type="ARBA" id="ARBA00023077"/>
    </source>
</evidence>
<dbReference type="Gene3D" id="2.170.130.10">
    <property type="entry name" value="TonB-dependent receptor, plug domain"/>
    <property type="match status" value="1"/>
</dbReference>
<dbReference type="Pfam" id="PF07715">
    <property type="entry name" value="Plug"/>
    <property type="match status" value="1"/>
</dbReference>
<evidence type="ECO:0000259" key="17">
    <source>
        <dbReference type="SMART" id="SM00965"/>
    </source>
</evidence>
<comment type="subcellular location">
    <subcellularLocation>
        <location evidence="1 14">Cell outer membrane</location>
        <topology evidence="1 14">Multi-pass membrane protein</topology>
    </subcellularLocation>
</comment>
<dbReference type="Pfam" id="PF07660">
    <property type="entry name" value="STN"/>
    <property type="match status" value="1"/>
</dbReference>
<evidence type="ECO:0000256" key="3">
    <source>
        <dbReference type="ARBA" id="ARBA00022448"/>
    </source>
</evidence>
<proteinExistence type="inferred from homology"/>
<keyword evidence="5" id="KW-0410">Iron transport</keyword>
<dbReference type="FunFam" id="2.170.130.10:FF:000001">
    <property type="entry name" value="Catecholate siderophore TonB-dependent receptor"/>
    <property type="match status" value="1"/>
</dbReference>
<evidence type="ECO:0000256" key="8">
    <source>
        <dbReference type="ARBA" id="ARBA00023004"/>
    </source>
</evidence>
<dbReference type="PANTHER" id="PTHR32552">
    <property type="entry name" value="FERRICHROME IRON RECEPTOR-RELATED"/>
    <property type="match status" value="1"/>
</dbReference>
<reference evidence="18 19" key="1">
    <citation type="submission" date="2017-05" db="EMBL/GenBank/DDBJ databases">
        <title>Complete and WGS of Bordetella genogroups.</title>
        <authorList>
            <person name="Spilker T."/>
            <person name="LiPuma J."/>
        </authorList>
    </citation>
    <scope>NUCLEOTIDE SEQUENCE [LARGE SCALE GENOMIC DNA]</scope>
    <source>
        <strain evidence="18 19">AU7206</strain>
    </source>
</reference>
<evidence type="ECO:0000256" key="1">
    <source>
        <dbReference type="ARBA" id="ARBA00004571"/>
    </source>
</evidence>
<keyword evidence="6 14" id="KW-0812">Transmembrane</keyword>
<gene>
    <name evidence="18" type="ORF">CAL15_17040</name>
</gene>
<dbReference type="GO" id="GO:0015344">
    <property type="term" value="F:siderophore uptake transmembrane transporter activity"/>
    <property type="evidence" value="ECO:0007669"/>
    <property type="project" value="TreeGrafter"/>
</dbReference>
<dbReference type="SMART" id="SM00965">
    <property type="entry name" value="STN"/>
    <property type="match status" value="1"/>
</dbReference>
<dbReference type="GO" id="GO:0015891">
    <property type="term" value="P:siderophore transport"/>
    <property type="evidence" value="ECO:0007669"/>
    <property type="project" value="InterPro"/>
</dbReference>
<name>A0A1W6ZEW1_9BORD</name>
<keyword evidence="13 14" id="KW-0998">Cell outer membrane</keyword>
<dbReference type="OrthoDB" id="127311at2"/>
<dbReference type="InterPro" id="IPR011662">
    <property type="entry name" value="Secretin/TonB_short_N"/>
</dbReference>
<dbReference type="InterPro" id="IPR039426">
    <property type="entry name" value="TonB-dep_rcpt-like"/>
</dbReference>
<accession>A0A1W6ZEW1</accession>
<feature type="signal peptide" evidence="16">
    <location>
        <begin position="1"/>
        <end position="32"/>
    </location>
</feature>
<dbReference type="PANTHER" id="PTHR32552:SF68">
    <property type="entry name" value="FERRICHROME OUTER MEMBRANE TRANSPORTER_PHAGE RECEPTOR"/>
    <property type="match status" value="1"/>
</dbReference>
<keyword evidence="8" id="KW-0408">Iron</keyword>
<evidence type="ECO:0000256" key="15">
    <source>
        <dbReference type="RuleBase" id="RU003357"/>
    </source>
</evidence>
<evidence type="ECO:0000256" key="12">
    <source>
        <dbReference type="ARBA" id="ARBA00023170"/>
    </source>
</evidence>
<dbReference type="STRING" id="463040.CAL15_17040"/>
<evidence type="ECO:0000256" key="4">
    <source>
        <dbReference type="ARBA" id="ARBA00022452"/>
    </source>
</evidence>
<dbReference type="GO" id="GO:0038023">
    <property type="term" value="F:signaling receptor activity"/>
    <property type="evidence" value="ECO:0007669"/>
    <property type="project" value="InterPro"/>
</dbReference>
<keyword evidence="3 14" id="KW-0813">Transport</keyword>
<dbReference type="FunFam" id="2.40.170.20:FF:000005">
    <property type="entry name" value="TonB-dependent siderophore receptor"/>
    <property type="match status" value="1"/>
</dbReference>
<evidence type="ECO:0000256" key="16">
    <source>
        <dbReference type="SAM" id="SignalP"/>
    </source>
</evidence>
<dbReference type="GO" id="GO:0009279">
    <property type="term" value="C:cell outer membrane"/>
    <property type="evidence" value="ECO:0007669"/>
    <property type="project" value="UniProtKB-SubCell"/>
</dbReference>
<organism evidence="18 19">
    <name type="scientific">Bordetella genomosp. 13</name>
    <dbReference type="NCBI Taxonomy" id="463040"/>
    <lineage>
        <taxon>Bacteria</taxon>
        <taxon>Pseudomonadati</taxon>
        <taxon>Pseudomonadota</taxon>
        <taxon>Betaproteobacteria</taxon>
        <taxon>Burkholderiales</taxon>
        <taxon>Alcaligenaceae</taxon>
        <taxon>Bordetella</taxon>
    </lineage>
</organism>
<dbReference type="Proteomes" id="UP000194161">
    <property type="component" value="Chromosome"/>
</dbReference>
<dbReference type="CDD" id="cd01347">
    <property type="entry name" value="ligand_gated_channel"/>
    <property type="match status" value="1"/>
</dbReference>
<dbReference type="InterPro" id="IPR012910">
    <property type="entry name" value="Plug_dom"/>
</dbReference>
<evidence type="ECO:0000313" key="19">
    <source>
        <dbReference type="Proteomes" id="UP000194161"/>
    </source>
</evidence>
<keyword evidence="7 16" id="KW-0732">Signal</keyword>